<sequence length="381" mass="40609">MKKRFTVNILTVLTAVLFAACGAAPVEKKGPSAKTRDSLPLLFPQQRTRIVVMEAPGTVRYDSRNRAILPSRVAGRIEKLHVRYNYQPVRKGQLILEIYAPELVAAQRELLSVSNDPAMKELALRKLALMGMPETLAAEVLRTRQVRVTIPLYSNADGYILEESLAAAAAAPSTAAPAPSQGGDAMGNMGAAAPMAASAAPAPTQSPVMLREGQYVSAGQNLFSIYKTGRMIAEFALPAEVASAVGPGSRVLVSGNGMQGELKSAAINLLEPLYANGEKFSRARVYLNGNYPAGQLLTAYIPVLFREGSWVPVSAIVKLGKDNVVFRKEGADYRAVPVRIGARAGGLVQLFDEVQAIAANAAYIADSEGFIKPDAHPSSHP</sequence>
<keyword evidence="6" id="KW-1185">Reference proteome</keyword>
<feature type="domain" description="CusB-like three alpha-helical bundle" evidence="3">
    <location>
        <begin position="102"/>
        <end position="147"/>
    </location>
</feature>
<evidence type="ECO:0000259" key="4">
    <source>
        <dbReference type="Pfam" id="PF25919"/>
    </source>
</evidence>
<dbReference type="PROSITE" id="PS51257">
    <property type="entry name" value="PROKAR_LIPOPROTEIN"/>
    <property type="match status" value="1"/>
</dbReference>
<name>A0ABZ2YZA8_9BACT</name>
<feature type="signal peptide" evidence="2">
    <location>
        <begin position="1"/>
        <end position="23"/>
    </location>
</feature>
<dbReference type="PANTHER" id="PTHR30097">
    <property type="entry name" value="CATION EFFLUX SYSTEM PROTEIN CUSB"/>
    <property type="match status" value="1"/>
</dbReference>
<reference evidence="5 6" key="1">
    <citation type="submission" date="2024-03" db="EMBL/GenBank/DDBJ databases">
        <title>Chitinophaga caseinilytica sp. nov., a casein hydrolysing bacterium isolated from forest soil.</title>
        <authorList>
            <person name="Lee D.S."/>
            <person name="Han D.M."/>
            <person name="Baek J.H."/>
            <person name="Choi D.G."/>
            <person name="Jeon J.H."/>
            <person name="Jeon C.O."/>
        </authorList>
    </citation>
    <scope>NUCLEOTIDE SEQUENCE [LARGE SCALE GENOMIC DNA]</scope>
    <source>
        <strain evidence="5 6">KACC 19118</strain>
    </source>
</reference>
<keyword evidence="1" id="KW-0813">Transport</keyword>
<dbReference type="InterPro" id="IPR051909">
    <property type="entry name" value="MFP_Cation_Efflux"/>
</dbReference>
<dbReference type="Proteomes" id="UP001449657">
    <property type="component" value="Chromosome"/>
</dbReference>
<feature type="chain" id="PRO_5046174650" evidence="2">
    <location>
        <begin position="24"/>
        <end position="381"/>
    </location>
</feature>
<dbReference type="PANTHER" id="PTHR30097:SF4">
    <property type="entry name" value="SLR6042 PROTEIN"/>
    <property type="match status" value="1"/>
</dbReference>
<dbReference type="Gene3D" id="2.40.50.100">
    <property type="match status" value="1"/>
</dbReference>
<gene>
    <name evidence="5" type="ORF">WJU22_19910</name>
</gene>
<dbReference type="RefSeq" id="WP_341839922.1">
    <property type="nucleotide sequence ID" value="NZ_CP149792.1"/>
</dbReference>
<feature type="domain" description="CusB-like barrel-sandwich hybrid" evidence="4">
    <location>
        <begin position="67"/>
        <end position="162"/>
    </location>
</feature>
<protein>
    <submittedName>
        <fullName evidence="5">Efflux RND transporter periplasmic adaptor subunit</fullName>
    </submittedName>
</protein>
<dbReference type="EMBL" id="CP150096">
    <property type="protein sequence ID" value="WZN45167.1"/>
    <property type="molecule type" value="Genomic_DNA"/>
</dbReference>
<proteinExistence type="predicted"/>
<evidence type="ECO:0000313" key="6">
    <source>
        <dbReference type="Proteomes" id="UP001449657"/>
    </source>
</evidence>
<accession>A0ABZ2YZA8</accession>
<evidence type="ECO:0000313" key="5">
    <source>
        <dbReference type="EMBL" id="WZN45167.1"/>
    </source>
</evidence>
<dbReference type="Pfam" id="PF25919">
    <property type="entry name" value="BSH_CusB"/>
    <property type="match status" value="1"/>
</dbReference>
<evidence type="ECO:0000256" key="1">
    <source>
        <dbReference type="ARBA" id="ARBA00022448"/>
    </source>
</evidence>
<dbReference type="InterPro" id="IPR058791">
    <property type="entry name" value="3HB_CusB"/>
</dbReference>
<keyword evidence="2" id="KW-0732">Signal</keyword>
<dbReference type="Pfam" id="PF25869">
    <property type="entry name" value="3HB_CusB"/>
    <property type="match status" value="1"/>
</dbReference>
<evidence type="ECO:0000259" key="3">
    <source>
        <dbReference type="Pfam" id="PF25869"/>
    </source>
</evidence>
<evidence type="ECO:0000256" key="2">
    <source>
        <dbReference type="SAM" id="SignalP"/>
    </source>
</evidence>
<dbReference type="InterPro" id="IPR058790">
    <property type="entry name" value="BSH_CusB"/>
</dbReference>
<organism evidence="5 6">
    <name type="scientific">Chitinophaga caseinilytica</name>
    <dbReference type="NCBI Taxonomy" id="2267521"/>
    <lineage>
        <taxon>Bacteria</taxon>
        <taxon>Pseudomonadati</taxon>
        <taxon>Bacteroidota</taxon>
        <taxon>Chitinophagia</taxon>
        <taxon>Chitinophagales</taxon>
        <taxon>Chitinophagaceae</taxon>
        <taxon>Chitinophaga</taxon>
    </lineage>
</organism>